<feature type="transmembrane region" description="Helical" evidence="9">
    <location>
        <begin position="337"/>
        <end position="356"/>
    </location>
</feature>
<name>A0A8A3PKE6_9HELO</name>
<evidence type="ECO:0000256" key="6">
    <source>
        <dbReference type="ARBA" id="ARBA00022989"/>
    </source>
</evidence>
<evidence type="ECO:0000256" key="7">
    <source>
        <dbReference type="ARBA" id="ARBA00023136"/>
    </source>
</evidence>
<keyword evidence="3" id="KW-1003">Cell membrane</keyword>
<evidence type="ECO:0008006" key="12">
    <source>
        <dbReference type="Google" id="ProtNLM"/>
    </source>
</evidence>
<feature type="transmembrane region" description="Helical" evidence="9">
    <location>
        <begin position="368"/>
        <end position="392"/>
    </location>
</feature>
<feature type="transmembrane region" description="Helical" evidence="9">
    <location>
        <begin position="12"/>
        <end position="35"/>
    </location>
</feature>
<dbReference type="Proteomes" id="UP000672032">
    <property type="component" value="Chromosome 6"/>
</dbReference>
<evidence type="ECO:0000313" key="10">
    <source>
        <dbReference type="EMBL" id="QSZ35877.1"/>
    </source>
</evidence>
<keyword evidence="5 9" id="KW-0812">Transmembrane</keyword>
<feature type="transmembrane region" description="Helical" evidence="9">
    <location>
        <begin position="299"/>
        <end position="317"/>
    </location>
</feature>
<evidence type="ECO:0000256" key="8">
    <source>
        <dbReference type="SAM" id="MobiDB-lite"/>
    </source>
</evidence>
<dbReference type="InterPro" id="IPR007272">
    <property type="entry name" value="Sulf_transp_TsuA/YedE"/>
</dbReference>
<keyword evidence="7 9" id="KW-0472">Membrane</keyword>
<evidence type="ECO:0000256" key="3">
    <source>
        <dbReference type="ARBA" id="ARBA00022475"/>
    </source>
</evidence>
<keyword evidence="6 9" id="KW-1133">Transmembrane helix</keyword>
<reference evidence="10" key="1">
    <citation type="submission" date="2020-10" db="EMBL/GenBank/DDBJ databases">
        <title>Genome Sequence of Monilinia vaccinii-corymbosi Sheds Light on Mummy Berry Disease Infection of Blueberry and Mating Type.</title>
        <authorList>
            <person name="Yow A.G."/>
            <person name="Zhang Y."/>
            <person name="Bansal K."/>
            <person name="Eacker S.M."/>
            <person name="Sullivan S."/>
            <person name="Liachko I."/>
            <person name="Cubeta M.A."/>
            <person name="Rollins J.A."/>
            <person name="Ashrafi H."/>
        </authorList>
    </citation>
    <scope>NUCLEOTIDE SEQUENCE</scope>
    <source>
        <strain evidence="10">RL-1</strain>
    </source>
</reference>
<sequence>MVSISAREARPILSGALFGAALTAAGVYSPPVIISQMKLESFHMLKVFLSASATSAAIFLLAHRWSPTLAPPLQPSSLSLFPYDGNLIGGLLLGIGMALTGACPGTVLPQVVTGHQSGRFAFLGGIIGGILYSKLRPLIRRPEGTCTPMNKDAKPTIYQKLDPKADEIKAVYLYQNFCWGIILLASWLSKSQEQSLLSPTWGGICIGGAQGASLWLTGRTLGTSAAYEQMGELFWWGVGRLGHAFLPPSSSVSKSHENGTAHLNGNGGLLPRGSANGNGVHKPHHLPIRPQTPRPSIPSTLFTSGILLGSFLLSRTLTLPSPLPKFSLGTPSTIPEISTARALLGGIAMVLGARIAGGCTSGHGISGMSLLSVSSIISVGAMFGGGIAWSLLVG</sequence>
<dbReference type="OrthoDB" id="10254418at2759"/>
<gene>
    <name evidence="10" type="ORF">DSL72_006999</name>
</gene>
<evidence type="ECO:0000313" key="11">
    <source>
        <dbReference type="Proteomes" id="UP000672032"/>
    </source>
</evidence>
<proteinExistence type="predicted"/>
<protein>
    <recommendedName>
        <fullName evidence="12">Sulphur transport domain-containing protein</fullName>
    </recommendedName>
</protein>
<dbReference type="PANTHER" id="PTHR30574">
    <property type="entry name" value="INNER MEMBRANE PROTEIN YEDE"/>
    <property type="match status" value="1"/>
</dbReference>
<dbReference type="AlphaFoldDB" id="A0A8A3PKE6"/>
<keyword evidence="2" id="KW-0813">Transport</keyword>
<feature type="region of interest" description="Disordered" evidence="8">
    <location>
        <begin position="255"/>
        <end position="295"/>
    </location>
</feature>
<dbReference type="Pfam" id="PF04143">
    <property type="entry name" value="Sulf_transp"/>
    <property type="match status" value="1"/>
</dbReference>
<dbReference type="EMBL" id="CP063410">
    <property type="protein sequence ID" value="QSZ35877.1"/>
    <property type="molecule type" value="Genomic_DNA"/>
</dbReference>
<dbReference type="GO" id="GO:0005886">
    <property type="term" value="C:plasma membrane"/>
    <property type="evidence" value="ECO:0007669"/>
    <property type="project" value="UniProtKB-SubCell"/>
</dbReference>
<evidence type="ECO:0000256" key="1">
    <source>
        <dbReference type="ARBA" id="ARBA00004429"/>
    </source>
</evidence>
<keyword evidence="11" id="KW-1185">Reference proteome</keyword>
<evidence type="ECO:0000256" key="2">
    <source>
        <dbReference type="ARBA" id="ARBA00022448"/>
    </source>
</evidence>
<comment type="subcellular location">
    <subcellularLocation>
        <location evidence="1">Cell inner membrane</location>
        <topology evidence="1">Multi-pass membrane protein</topology>
    </subcellularLocation>
</comment>
<evidence type="ECO:0000256" key="4">
    <source>
        <dbReference type="ARBA" id="ARBA00022519"/>
    </source>
</evidence>
<feature type="transmembrane region" description="Helical" evidence="9">
    <location>
        <begin position="86"/>
        <end position="108"/>
    </location>
</feature>
<keyword evidence="4" id="KW-0997">Cell inner membrane</keyword>
<evidence type="ECO:0000256" key="5">
    <source>
        <dbReference type="ARBA" id="ARBA00022692"/>
    </source>
</evidence>
<evidence type="ECO:0000256" key="9">
    <source>
        <dbReference type="SAM" id="Phobius"/>
    </source>
</evidence>
<organism evidence="10 11">
    <name type="scientific">Monilinia vaccinii-corymbosi</name>
    <dbReference type="NCBI Taxonomy" id="61207"/>
    <lineage>
        <taxon>Eukaryota</taxon>
        <taxon>Fungi</taxon>
        <taxon>Dikarya</taxon>
        <taxon>Ascomycota</taxon>
        <taxon>Pezizomycotina</taxon>
        <taxon>Leotiomycetes</taxon>
        <taxon>Helotiales</taxon>
        <taxon>Sclerotiniaceae</taxon>
        <taxon>Monilinia</taxon>
    </lineage>
</organism>
<accession>A0A8A3PKE6</accession>
<dbReference type="PANTHER" id="PTHR30574:SF1">
    <property type="entry name" value="SULPHUR TRANSPORT DOMAIN-CONTAINING PROTEIN"/>
    <property type="match status" value="1"/>
</dbReference>